<dbReference type="InterPro" id="IPR000873">
    <property type="entry name" value="AMP-dep_synth/lig_dom"/>
</dbReference>
<evidence type="ECO:0000313" key="3">
    <source>
        <dbReference type="EMBL" id="TMV12627.1"/>
    </source>
</evidence>
<name>A0ABY2X8C5_9RHOB</name>
<dbReference type="InterPro" id="IPR045851">
    <property type="entry name" value="AMP-bd_C_sf"/>
</dbReference>
<dbReference type="NCBIfam" id="NF004837">
    <property type="entry name" value="PRK06187.1"/>
    <property type="match status" value="1"/>
</dbReference>
<dbReference type="InterPro" id="IPR025110">
    <property type="entry name" value="AMP-bd_C"/>
</dbReference>
<dbReference type="InterPro" id="IPR050237">
    <property type="entry name" value="ATP-dep_AMP-bd_enzyme"/>
</dbReference>
<dbReference type="GO" id="GO:0016874">
    <property type="term" value="F:ligase activity"/>
    <property type="evidence" value="ECO:0007669"/>
    <property type="project" value="UniProtKB-KW"/>
</dbReference>
<dbReference type="Gene3D" id="3.40.50.12780">
    <property type="entry name" value="N-terminal domain of ligase-like"/>
    <property type="match status" value="1"/>
</dbReference>
<reference evidence="3 4" key="1">
    <citation type="submission" date="2019-05" db="EMBL/GenBank/DDBJ databases">
        <title>Marivita sp. nov. isolated from sea sediment.</title>
        <authorList>
            <person name="Kim W."/>
        </authorList>
    </citation>
    <scope>NUCLEOTIDE SEQUENCE [LARGE SCALE GENOMIC DNA]</scope>
    <source>
        <strain evidence="3 4">CAU 1492</strain>
    </source>
</reference>
<evidence type="ECO:0000259" key="1">
    <source>
        <dbReference type="Pfam" id="PF00501"/>
    </source>
</evidence>
<dbReference type="SUPFAM" id="SSF56801">
    <property type="entry name" value="Acetyl-CoA synthetase-like"/>
    <property type="match status" value="1"/>
</dbReference>
<evidence type="ECO:0000259" key="2">
    <source>
        <dbReference type="Pfam" id="PF13193"/>
    </source>
</evidence>
<proteinExistence type="predicted"/>
<feature type="domain" description="AMP-binding enzyme C-terminal" evidence="2">
    <location>
        <begin position="447"/>
        <end position="524"/>
    </location>
</feature>
<comment type="caution">
    <text evidence="3">The sequence shown here is derived from an EMBL/GenBank/DDBJ whole genome shotgun (WGS) entry which is preliminary data.</text>
</comment>
<dbReference type="Proteomes" id="UP001191082">
    <property type="component" value="Unassembled WGS sequence"/>
</dbReference>
<feature type="domain" description="AMP-dependent synthetase/ligase" evidence="1">
    <location>
        <begin position="26"/>
        <end position="395"/>
    </location>
</feature>
<dbReference type="Gene3D" id="3.30.300.30">
    <property type="match status" value="1"/>
</dbReference>
<organism evidence="3 4">
    <name type="scientific">Arenibacterium halophilum</name>
    <dbReference type="NCBI Taxonomy" id="2583821"/>
    <lineage>
        <taxon>Bacteria</taxon>
        <taxon>Pseudomonadati</taxon>
        <taxon>Pseudomonadota</taxon>
        <taxon>Alphaproteobacteria</taxon>
        <taxon>Rhodobacterales</taxon>
        <taxon>Paracoccaceae</taxon>
        <taxon>Arenibacterium</taxon>
    </lineage>
</organism>
<dbReference type="RefSeq" id="WP_138863181.1">
    <property type="nucleotide sequence ID" value="NZ_VCPC01000002.1"/>
</dbReference>
<dbReference type="InterPro" id="IPR042099">
    <property type="entry name" value="ANL_N_sf"/>
</dbReference>
<sequence>MHDTDPETGLMPQQNLLIGQLLFSPARYDPDQEIVYRDDLRFTYRELRARVQRLADGLAGLGVRPGDTVTVMDWDSHRYLECFFAVPMMGATLQTVNVRLSVDQILFTLTQTRPALLMVHPDFAEVVTALAEHIAFPCGIVMLPDDGPIDGAICYEPLLARASDRYDFPELPETTTATTFHTTGTTGQPKQVFYSHRQIVLHTLSLIATYATKTDQGRFDQSDVYMPITPMFHVHAWGVPFMATALGVKQVYPGRYEPDRLLALQQREGVTFSHCVPTILQMLLAAPGGADLTGWKIVVGGAVLTRSLAEQAQARGIDIFCGYGMSETCPLLLIAHVDTQSLPEGADDIGLRILAGRPAILTDVRIVDEAMQDVPADGVSRGELVARAPWLTRGYMNNPEASRALWQGGYLHTGDIATATPDRYVKIVDRLKDVIKTGGEWVSSVDVEDLLTRHASVTECAVIGVADAKWGERPLALIVANGAIDSAELSRHLQGFVDQGKLSRFAIPDRFIAVEALDRTSVGKIDKKRLREKYAAPK</sequence>
<keyword evidence="3" id="KW-0436">Ligase</keyword>
<gene>
    <name evidence="3" type="ORF">FGK64_07410</name>
</gene>
<dbReference type="Pfam" id="PF00501">
    <property type="entry name" value="AMP-binding"/>
    <property type="match status" value="1"/>
</dbReference>
<dbReference type="EMBL" id="VCPC01000002">
    <property type="protein sequence ID" value="TMV12627.1"/>
    <property type="molecule type" value="Genomic_DNA"/>
</dbReference>
<dbReference type="Pfam" id="PF13193">
    <property type="entry name" value="AMP-binding_C"/>
    <property type="match status" value="1"/>
</dbReference>
<dbReference type="PANTHER" id="PTHR43767:SF11">
    <property type="entry name" value="MEDIUM-CHAIN-FATTY-ACID--COA LIGASE"/>
    <property type="match status" value="1"/>
</dbReference>
<keyword evidence="4" id="KW-1185">Reference proteome</keyword>
<protein>
    <submittedName>
        <fullName evidence="3">Long-chain-fatty-acid--CoA ligase</fullName>
    </submittedName>
</protein>
<dbReference type="PANTHER" id="PTHR43767">
    <property type="entry name" value="LONG-CHAIN-FATTY-ACID--COA LIGASE"/>
    <property type="match status" value="1"/>
</dbReference>
<evidence type="ECO:0000313" key="4">
    <source>
        <dbReference type="Proteomes" id="UP001191082"/>
    </source>
</evidence>
<accession>A0ABY2X8C5</accession>